<dbReference type="Pfam" id="PF08891">
    <property type="entry name" value="YfcL"/>
    <property type="match status" value="1"/>
</dbReference>
<keyword evidence="2" id="KW-1185">Reference proteome</keyword>
<dbReference type="InterPro" id="IPR014987">
    <property type="entry name" value="UPF_YfcL"/>
</dbReference>
<dbReference type="EMBL" id="JAHRID010000001">
    <property type="protein sequence ID" value="MBV2127653.1"/>
    <property type="molecule type" value="Genomic_DNA"/>
</dbReference>
<name>A0ABS6MFR2_9GAMM</name>
<comment type="caution">
    <text evidence="1">The sequence shown here is derived from an EMBL/GenBank/DDBJ whole genome shotgun (WGS) entry which is preliminary data.</text>
</comment>
<evidence type="ECO:0000313" key="1">
    <source>
        <dbReference type="EMBL" id="MBV2127653.1"/>
    </source>
</evidence>
<dbReference type="Proteomes" id="UP000704611">
    <property type="component" value="Unassembled WGS sequence"/>
</dbReference>
<sequence>MNQLSAPAQYIDTVADYFDSLTPQATDDELFAAGYLRGHFDLAVGSLEVAAEPFDKTQLCNWVGQSLAKAIAGGELNADDQRHVQQLWQQVQML</sequence>
<reference evidence="1 2" key="1">
    <citation type="submission" date="2021-06" db="EMBL/GenBank/DDBJ databases">
        <title>Rheinheimera indica sp. nov., isolated from deep-sea sediment.</title>
        <authorList>
            <person name="Wang Z."/>
            <person name="Zhang X.-Y."/>
        </authorList>
    </citation>
    <scope>NUCLEOTIDE SEQUENCE [LARGE SCALE GENOMIC DNA]</scope>
    <source>
        <strain evidence="1 2">SM2107</strain>
    </source>
</reference>
<dbReference type="RefSeq" id="WP_217666512.1">
    <property type="nucleotide sequence ID" value="NZ_JAHRID010000001.1"/>
</dbReference>
<protein>
    <submittedName>
        <fullName evidence="1">YfcL family protein</fullName>
    </submittedName>
</protein>
<gene>
    <name evidence="1" type="ORF">KQY15_00895</name>
</gene>
<proteinExistence type="predicted"/>
<accession>A0ABS6MFR2</accession>
<evidence type="ECO:0000313" key="2">
    <source>
        <dbReference type="Proteomes" id="UP000704611"/>
    </source>
</evidence>
<organism evidence="1 2">
    <name type="scientific">Arsukibacterium indicum</name>
    <dbReference type="NCBI Taxonomy" id="2848612"/>
    <lineage>
        <taxon>Bacteria</taxon>
        <taxon>Pseudomonadati</taxon>
        <taxon>Pseudomonadota</taxon>
        <taxon>Gammaproteobacteria</taxon>
        <taxon>Chromatiales</taxon>
        <taxon>Chromatiaceae</taxon>
        <taxon>Arsukibacterium</taxon>
    </lineage>
</organism>